<dbReference type="PANTHER" id="PTHR43646">
    <property type="entry name" value="GLYCOSYLTRANSFERASE"/>
    <property type="match status" value="1"/>
</dbReference>
<dbReference type="OrthoDB" id="5243838at2"/>
<dbReference type="NCBIfam" id="TIGR03965">
    <property type="entry name" value="mycofact_glyco"/>
    <property type="match status" value="1"/>
</dbReference>
<evidence type="ECO:0000313" key="2">
    <source>
        <dbReference type="Proteomes" id="UP000290408"/>
    </source>
</evidence>
<reference evidence="1 2" key="1">
    <citation type="submission" date="2019-02" db="EMBL/GenBank/DDBJ databases">
        <title>Genomic data mining of an Antarctic deep-sea actinobacterium, Janibacterlimosus P3-3-X1.</title>
        <authorList>
            <person name="Liao L."/>
            <person name="Chen B."/>
        </authorList>
    </citation>
    <scope>NUCLEOTIDE SEQUENCE [LARGE SCALE GENOMIC DNA]</scope>
    <source>
        <strain evidence="1 2">P3-3-X1</strain>
    </source>
</reference>
<name>A0A4P6MV05_9MICO</name>
<dbReference type="InterPro" id="IPR029044">
    <property type="entry name" value="Nucleotide-diphossugar_trans"/>
</dbReference>
<protein>
    <submittedName>
        <fullName evidence="1">Mycofactocin system glycosyltransferase</fullName>
    </submittedName>
</protein>
<dbReference type="Proteomes" id="UP000290408">
    <property type="component" value="Chromosome"/>
</dbReference>
<dbReference type="RefSeq" id="WP_130629950.1">
    <property type="nucleotide sequence ID" value="NZ_CP036164.1"/>
</dbReference>
<gene>
    <name evidence="1" type="primary">mftF</name>
    <name evidence="1" type="ORF">EXU32_11025</name>
</gene>
<keyword evidence="2" id="KW-1185">Reference proteome</keyword>
<dbReference type="InterPro" id="IPR023981">
    <property type="entry name" value="MftF"/>
</dbReference>
<dbReference type="EMBL" id="CP036164">
    <property type="protein sequence ID" value="QBF46732.1"/>
    <property type="molecule type" value="Genomic_DNA"/>
</dbReference>
<dbReference type="SUPFAM" id="SSF53448">
    <property type="entry name" value="Nucleotide-diphospho-sugar transferases"/>
    <property type="match status" value="1"/>
</dbReference>
<sequence length="514" mass="54886">MSAVSPSTGLPHGARLRLNEHVRRYDDGRVLVGGSPGRLMRLSARALAMLDGDELDVGAGTAVLAERLLDSGLMDPAPASLPPISLDEMSVVVPVRDRSRQLDRLLAALPTGVHVLVVDDASERPDLVTATAERHGAEVLTLPTNGGPAGARNRGFEATRTPFVAFVDSDVVPGPGTFEVLLRHFADPRLAMVAPRILGLEPRSARAHGSGALTRYEAAMSSLDRGPDPALVRPLSRVAWLPSACVVVRRGVFESCAGFSEEMRVGEDVDLVWRLTSAGHRVRYEPAAFVRHEHRATASSWLTRKAVYGTSAAPLASRHGDAVAPAVFTPWTAALAAAVIAQRRWSLPVAGLIWATITARLATRLRSSGDDVPLSWSTAGQIAARLSYDAARGSLEQSGALALRHWWPVVLPAALVSPRVRRIVAVAAVADAISECRRVRPDLDPLSFLVDRRLDDLAYGAGVWTGAVRARSARALLPRFGGSVKARRPIAEPEPARVVTSCSVPASTQHQSTT</sequence>
<accession>A0A4P6MV05</accession>
<dbReference type="Gene3D" id="3.90.550.10">
    <property type="entry name" value="Spore Coat Polysaccharide Biosynthesis Protein SpsA, Chain A"/>
    <property type="match status" value="1"/>
</dbReference>
<proteinExistence type="predicted"/>
<organism evidence="1 2">
    <name type="scientific">Janibacter limosus</name>
    <dbReference type="NCBI Taxonomy" id="53458"/>
    <lineage>
        <taxon>Bacteria</taxon>
        <taxon>Bacillati</taxon>
        <taxon>Actinomycetota</taxon>
        <taxon>Actinomycetes</taxon>
        <taxon>Micrococcales</taxon>
        <taxon>Intrasporangiaceae</taxon>
        <taxon>Janibacter</taxon>
    </lineage>
</organism>
<dbReference type="PANTHER" id="PTHR43646:SF6">
    <property type="entry name" value="PRE-MYCOFACTOCIN GLYCOSYLTRANSFERASE"/>
    <property type="match status" value="1"/>
</dbReference>
<dbReference type="AlphaFoldDB" id="A0A4P6MV05"/>
<dbReference type="KEGG" id="jli:EXU32_11025"/>
<dbReference type="Pfam" id="PF13641">
    <property type="entry name" value="Glyco_tranf_2_3"/>
    <property type="match status" value="1"/>
</dbReference>
<evidence type="ECO:0000313" key="1">
    <source>
        <dbReference type="EMBL" id="QBF46732.1"/>
    </source>
</evidence>
<keyword evidence="1" id="KW-0808">Transferase</keyword>
<dbReference type="GO" id="GO:0016740">
    <property type="term" value="F:transferase activity"/>
    <property type="evidence" value="ECO:0007669"/>
    <property type="project" value="UniProtKB-KW"/>
</dbReference>